<evidence type="ECO:0000313" key="2">
    <source>
        <dbReference type="Proteomes" id="UP000612362"/>
    </source>
</evidence>
<dbReference type="AlphaFoldDB" id="A0A8J3HYZ4"/>
<reference evidence="1" key="1">
    <citation type="submission" date="2020-10" db="EMBL/GenBank/DDBJ databases">
        <title>Taxonomic study of unclassified bacteria belonging to the class Ktedonobacteria.</title>
        <authorList>
            <person name="Yabe S."/>
            <person name="Wang C.M."/>
            <person name="Zheng Y."/>
            <person name="Sakai Y."/>
            <person name="Cavaletti L."/>
            <person name="Monciardini P."/>
            <person name="Donadio S."/>
        </authorList>
    </citation>
    <scope>NUCLEOTIDE SEQUENCE</scope>
    <source>
        <strain evidence="1">SOSP1-1</strain>
    </source>
</reference>
<accession>A0A8J3HYZ4</accession>
<comment type="caution">
    <text evidence="1">The sequence shown here is derived from an EMBL/GenBank/DDBJ whole genome shotgun (WGS) entry which is preliminary data.</text>
</comment>
<dbReference type="RefSeq" id="WP_220193947.1">
    <property type="nucleotide sequence ID" value="NZ_BNJF01000001.1"/>
</dbReference>
<organism evidence="1 2">
    <name type="scientific">Ktedonospora formicarum</name>
    <dbReference type="NCBI Taxonomy" id="2778364"/>
    <lineage>
        <taxon>Bacteria</taxon>
        <taxon>Bacillati</taxon>
        <taxon>Chloroflexota</taxon>
        <taxon>Ktedonobacteria</taxon>
        <taxon>Ktedonobacterales</taxon>
        <taxon>Ktedonobacteraceae</taxon>
        <taxon>Ktedonospora</taxon>
    </lineage>
</organism>
<dbReference type="EMBL" id="BNJF01000001">
    <property type="protein sequence ID" value="GHO44566.1"/>
    <property type="molecule type" value="Genomic_DNA"/>
</dbReference>
<dbReference type="Proteomes" id="UP000612362">
    <property type="component" value="Unassembled WGS sequence"/>
</dbReference>
<proteinExistence type="predicted"/>
<keyword evidence="2" id="KW-1185">Reference proteome</keyword>
<evidence type="ECO:0000313" key="1">
    <source>
        <dbReference type="EMBL" id="GHO44566.1"/>
    </source>
</evidence>
<name>A0A8J3HYZ4_9CHLR</name>
<sequence>MVESEVAQLRKRIELEYQAMQRGLNGVAEVAKHNMVNHKYDSIYACYEQLESALGNSEQAAEMLIELNDKMVP</sequence>
<gene>
    <name evidence="1" type="ORF">KSX_27290</name>
</gene>
<protein>
    <submittedName>
        <fullName evidence="1">Uncharacterized protein</fullName>
    </submittedName>
</protein>